<dbReference type="EMBL" id="ML978452">
    <property type="protein sequence ID" value="KAF2022753.1"/>
    <property type="molecule type" value="Genomic_DNA"/>
</dbReference>
<dbReference type="OrthoDB" id="2441380at2759"/>
<dbReference type="Pfam" id="PF08881">
    <property type="entry name" value="CVNH"/>
    <property type="match status" value="1"/>
</dbReference>
<dbReference type="Proteomes" id="UP000799777">
    <property type="component" value="Unassembled WGS sequence"/>
</dbReference>
<name>A0A9P4GTP6_9PLEO</name>
<evidence type="ECO:0000256" key="1">
    <source>
        <dbReference type="SAM" id="SignalP"/>
    </source>
</evidence>
<feature type="chain" id="PRO_5040504351" description="Cyanovirin-N domain-containing protein" evidence="1">
    <location>
        <begin position="24"/>
        <end position="176"/>
    </location>
</feature>
<sequence length="176" mass="18160">MHLITPLLSFALLVCSSNPYVSAASIHIRYGISSTTSSTVDSASIQPTLSSRANFPLGQCGNLIFSGSELSATCEVQREDAGPPDSLQTSFQLSKCIANEDGNLVFQNNGNAFQSCKDCNLSDLHLSCTCTGSQSNEVETSISLAATIDTTSGATGAGVFVTSSGQLSCVADGFGI</sequence>
<dbReference type="Gene3D" id="2.30.60.10">
    <property type="entry name" value="Cyanovirin-N"/>
    <property type="match status" value="1"/>
</dbReference>
<evidence type="ECO:0000313" key="3">
    <source>
        <dbReference type="EMBL" id="KAF2022753.1"/>
    </source>
</evidence>
<dbReference type="AlphaFoldDB" id="A0A9P4GTP6"/>
<dbReference type="InterPro" id="IPR036673">
    <property type="entry name" value="Cyanovirin-N_sf"/>
</dbReference>
<protein>
    <recommendedName>
        <fullName evidence="2">Cyanovirin-N domain-containing protein</fullName>
    </recommendedName>
</protein>
<comment type="caution">
    <text evidence="3">The sequence shown here is derived from an EMBL/GenBank/DDBJ whole genome shotgun (WGS) entry which is preliminary data.</text>
</comment>
<keyword evidence="4" id="KW-1185">Reference proteome</keyword>
<reference evidence="3" key="1">
    <citation type="journal article" date="2020" name="Stud. Mycol.">
        <title>101 Dothideomycetes genomes: a test case for predicting lifestyles and emergence of pathogens.</title>
        <authorList>
            <person name="Haridas S."/>
            <person name="Albert R."/>
            <person name="Binder M."/>
            <person name="Bloem J."/>
            <person name="Labutti K."/>
            <person name="Salamov A."/>
            <person name="Andreopoulos B."/>
            <person name="Baker S."/>
            <person name="Barry K."/>
            <person name="Bills G."/>
            <person name="Bluhm B."/>
            <person name="Cannon C."/>
            <person name="Castanera R."/>
            <person name="Culley D."/>
            <person name="Daum C."/>
            <person name="Ezra D."/>
            <person name="Gonzalez J."/>
            <person name="Henrissat B."/>
            <person name="Kuo A."/>
            <person name="Liang C."/>
            <person name="Lipzen A."/>
            <person name="Lutzoni F."/>
            <person name="Magnuson J."/>
            <person name="Mondo S."/>
            <person name="Nolan M."/>
            <person name="Ohm R."/>
            <person name="Pangilinan J."/>
            <person name="Park H.-J."/>
            <person name="Ramirez L."/>
            <person name="Alfaro M."/>
            <person name="Sun H."/>
            <person name="Tritt A."/>
            <person name="Yoshinaga Y."/>
            <person name="Zwiers L.-H."/>
            <person name="Turgeon B."/>
            <person name="Goodwin S."/>
            <person name="Spatafora J."/>
            <person name="Crous P."/>
            <person name="Grigoriev I."/>
        </authorList>
    </citation>
    <scope>NUCLEOTIDE SEQUENCE</scope>
    <source>
        <strain evidence="3">CBS 110217</strain>
    </source>
</reference>
<organism evidence="3 4">
    <name type="scientific">Setomelanomma holmii</name>
    <dbReference type="NCBI Taxonomy" id="210430"/>
    <lineage>
        <taxon>Eukaryota</taxon>
        <taxon>Fungi</taxon>
        <taxon>Dikarya</taxon>
        <taxon>Ascomycota</taxon>
        <taxon>Pezizomycotina</taxon>
        <taxon>Dothideomycetes</taxon>
        <taxon>Pleosporomycetidae</taxon>
        <taxon>Pleosporales</taxon>
        <taxon>Pleosporineae</taxon>
        <taxon>Phaeosphaeriaceae</taxon>
        <taxon>Setomelanomma</taxon>
    </lineage>
</organism>
<feature type="domain" description="Cyanovirin-N" evidence="2">
    <location>
        <begin position="67"/>
        <end position="153"/>
    </location>
</feature>
<accession>A0A9P4GTP6</accession>
<evidence type="ECO:0000313" key="4">
    <source>
        <dbReference type="Proteomes" id="UP000799777"/>
    </source>
</evidence>
<gene>
    <name evidence="3" type="ORF">EK21DRAFT_95464</name>
</gene>
<proteinExistence type="predicted"/>
<dbReference type="SUPFAM" id="SSF51322">
    <property type="entry name" value="Cyanovirin-N"/>
    <property type="match status" value="1"/>
</dbReference>
<feature type="signal peptide" evidence="1">
    <location>
        <begin position="1"/>
        <end position="23"/>
    </location>
</feature>
<evidence type="ECO:0000259" key="2">
    <source>
        <dbReference type="Pfam" id="PF08881"/>
    </source>
</evidence>
<keyword evidence="1" id="KW-0732">Signal</keyword>
<dbReference type="InterPro" id="IPR011058">
    <property type="entry name" value="Cyanovirin-N"/>
</dbReference>